<name>A0A7R9ZYP1_9DINO</name>
<accession>A0A7R9ZYP1</accession>
<protein>
    <submittedName>
        <fullName evidence="2">Uncharacterized protein</fullName>
    </submittedName>
</protein>
<proteinExistence type="predicted"/>
<evidence type="ECO:0000313" key="2">
    <source>
        <dbReference type="EMBL" id="CAD8347916.1"/>
    </source>
</evidence>
<sequence length="163" mass="17643">MTAGTDGWLPAGRARLGLLVAWGCWWTPGALDLHEVSWATPTPVVIHAPNVASDAIKASSATRRYLDASTQRDSVFENAKEAKSKAPATYPGHLHKVIVAQNSTLQALDDLVKLQAKAVETTQGELEAVKAEYQQKAQELDTGRLGADFQSEAEDLKMRMAES</sequence>
<gene>
    <name evidence="2" type="ORF">PBAH0796_LOCUS3655</name>
</gene>
<feature type="chain" id="PRO_5031192289" evidence="1">
    <location>
        <begin position="33"/>
        <end position="163"/>
    </location>
</feature>
<feature type="signal peptide" evidence="1">
    <location>
        <begin position="1"/>
        <end position="32"/>
    </location>
</feature>
<reference evidence="2" key="1">
    <citation type="submission" date="2021-01" db="EMBL/GenBank/DDBJ databases">
        <authorList>
            <person name="Corre E."/>
            <person name="Pelletier E."/>
            <person name="Niang G."/>
            <person name="Scheremetjew M."/>
            <person name="Finn R."/>
            <person name="Kale V."/>
            <person name="Holt S."/>
            <person name="Cochrane G."/>
            <person name="Meng A."/>
            <person name="Brown T."/>
            <person name="Cohen L."/>
        </authorList>
    </citation>
    <scope>NUCLEOTIDE SEQUENCE</scope>
    <source>
        <strain evidence="2">Pbaha01</strain>
    </source>
</reference>
<organism evidence="2">
    <name type="scientific">Pyrodinium bahamense</name>
    <dbReference type="NCBI Taxonomy" id="73915"/>
    <lineage>
        <taxon>Eukaryota</taxon>
        <taxon>Sar</taxon>
        <taxon>Alveolata</taxon>
        <taxon>Dinophyceae</taxon>
        <taxon>Gonyaulacales</taxon>
        <taxon>Pyrocystaceae</taxon>
        <taxon>Pyrodinium</taxon>
    </lineage>
</organism>
<evidence type="ECO:0000256" key="1">
    <source>
        <dbReference type="SAM" id="SignalP"/>
    </source>
</evidence>
<dbReference type="EMBL" id="HBEG01006145">
    <property type="protein sequence ID" value="CAD8347916.1"/>
    <property type="molecule type" value="Transcribed_RNA"/>
</dbReference>
<keyword evidence="1" id="KW-0732">Signal</keyword>
<dbReference type="AlphaFoldDB" id="A0A7R9ZYP1"/>